<dbReference type="EMBL" id="CP151517">
    <property type="protein sequence ID" value="WZN66936.1"/>
    <property type="molecule type" value="Genomic_DNA"/>
</dbReference>
<reference evidence="2 3" key="1">
    <citation type="submission" date="2024-03" db="EMBL/GenBank/DDBJ databases">
        <title>Complete genome sequence of the green alga Chloropicon roscoffensis RCC1871.</title>
        <authorList>
            <person name="Lemieux C."/>
            <person name="Pombert J.-F."/>
            <person name="Otis C."/>
            <person name="Turmel M."/>
        </authorList>
    </citation>
    <scope>NUCLEOTIDE SEQUENCE [LARGE SCALE GENOMIC DNA]</scope>
    <source>
        <strain evidence="2 3">RCC1871</strain>
    </source>
</reference>
<name>A0AAX4PM36_9CHLO</name>
<accession>A0AAX4PM36</accession>
<organism evidence="2 3">
    <name type="scientific">Chloropicon roscoffensis</name>
    <dbReference type="NCBI Taxonomy" id="1461544"/>
    <lineage>
        <taxon>Eukaryota</taxon>
        <taxon>Viridiplantae</taxon>
        <taxon>Chlorophyta</taxon>
        <taxon>Chloropicophyceae</taxon>
        <taxon>Chloropicales</taxon>
        <taxon>Chloropicaceae</taxon>
        <taxon>Chloropicon</taxon>
    </lineage>
</organism>
<protein>
    <submittedName>
        <fullName evidence="2">Uncharacterized protein</fullName>
    </submittedName>
</protein>
<proteinExistence type="predicted"/>
<evidence type="ECO:0000313" key="2">
    <source>
        <dbReference type="EMBL" id="WZN66936.1"/>
    </source>
</evidence>
<feature type="compositionally biased region" description="Basic and acidic residues" evidence="1">
    <location>
        <begin position="37"/>
        <end position="49"/>
    </location>
</feature>
<dbReference type="Proteomes" id="UP001472866">
    <property type="component" value="Chromosome 17"/>
</dbReference>
<dbReference type="AlphaFoldDB" id="A0AAX4PM36"/>
<evidence type="ECO:0000313" key="3">
    <source>
        <dbReference type="Proteomes" id="UP001472866"/>
    </source>
</evidence>
<feature type="region of interest" description="Disordered" evidence="1">
    <location>
        <begin position="27"/>
        <end position="49"/>
    </location>
</feature>
<keyword evidence="3" id="KW-1185">Reference proteome</keyword>
<gene>
    <name evidence="2" type="ORF">HKI87_17g85080</name>
</gene>
<sequence length="514" mass="56378">MASLRAALSVRMRMSSASEIMRRSLHAAETASTSSTFKDDLDEKKPSARNHRVSDRTLDELLFQTKGGQSLSGRARSLQEVGMVVPQNRMDKRAAREALRRAIECDTGTGKRKKEEYASLLRWTLGWRDLRSVARAEVVRGFFARLEGDRHDQTEPLNAAIVAYVVSFLSTKGGALLGDQEIRKLARYVYEHGCLSDVVAGAEALEREISPSALQTVCERYVDLVLASGDRSGAGLPAAVNIADLLHGASTGSGQGLASESAGELVRAFSQFRGEGCGTRELSRVVGSIEAFDLDARVEAEALVGDFLGLLRAAGGAGAPGDEIARVLRAIASMSLPYKYDDVEFLIGGLRVAQIPPRELLSTLQAIRKLNWKFGHQVIEDVFGAFAAKVKQTRRAGEVPEMLSTMAEMGYNPLKIPLQRGRRSCLSHQLSYQQRFKLTSAQLVTTIHSLSLLETDVEEAYIDKIVTYFSKKLHGAENQELATFLRSLARLNFKPSASTLLLLGRIDKHLEKNL</sequence>
<evidence type="ECO:0000256" key="1">
    <source>
        <dbReference type="SAM" id="MobiDB-lite"/>
    </source>
</evidence>